<keyword evidence="3" id="KW-1185">Reference proteome</keyword>
<comment type="caution">
    <text evidence="2">The sequence shown here is derived from an EMBL/GenBank/DDBJ whole genome shotgun (WGS) entry which is preliminary data.</text>
</comment>
<sequence>MMLTRNQLALAGCPTSERKISTKVTKCSSKKLTGTSHAAYPRRALGTSDQDSALARTRISVLKNHLSRHVEIFIEVSCNAYPNRAPLRSDQIGDLVTLKKIFKKKTKGVILTLAGGGGRPPKFRRQNTATRSEDRRGNSEFPAGLAGDRQKAARQPSGKPLPTRMPAPNGAGRVGRVRWVQLHPSRLFVSAMQTLKI</sequence>
<reference evidence="2" key="1">
    <citation type="journal article" date="2022" name="bioRxiv">
        <title>Sequencing and chromosome-scale assembly of the giantPleurodeles waltlgenome.</title>
        <authorList>
            <person name="Brown T."/>
            <person name="Elewa A."/>
            <person name="Iarovenko S."/>
            <person name="Subramanian E."/>
            <person name="Araus A.J."/>
            <person name="Petzold A."/>
            <person name="Susuki M."/>
            <person name="Suzuki K.-i.T."/>
            <person name="Hayashi T."/>
            <person name="Toyoda A."/>
            <person name="Oliveira C."/>
            <person name="Osipova E."/>
            <person name="Leigh N.D."/>
            <person name="Simon A."/>
            <person name="Yun M.H."/>
        </authorList>
    </citation>
    <scope>NUCLEOTIDE SEQUENCE</scope>
    <source>
        <strain evidence="2">20211129_DDA</strain>
        <tissue evidence="2">Liver</tissue>
    </source>
</reference>
<evidence type="ECO:0000313" key="3">
    <source>
        <dbReference type="Proteomes" id="UP001066276"/>
    </source>
</evidence>
<feature type="region of interest" description="Disordered" evidence="1">
    <location>
        <begin position="115"/>
        <end position="172"/>
    </location>
</feature>
<proteinExistence type="predicted"/>
<gene>
    <name evidence="2" type="ORF">NDU88_003235</name>
</gene>
<accession>A0AAV7NK53</accession>
<protein>
    <submittedName>
        <fullName evidence="2">Uncharacterized protein</fullName>
    </submittedName>
</protein>
<dbReference type="AlphaFoldDB" id="A0AAV7NK53"/>
<dbReference type="EMBL" id="JANPWB010000012">
    <property type="protein sequence ID" value="KAJ1115007.1"/>
    <property type="molecule type" value="Genomic_DNA"/>
</dbReference>
<dbReference type="Proteomes" id="UP001066276">
    <property type="component" value="Chromosome 8"/>
</dbReference>
<evidence type="ECO:0000256" key="1">
    <source>
        <dbReference type="SAM" id="MobiDB-lite"/>
    </source>
</evidence>
<name>A0AAV7NK53_PLEWA</name>
<organism evidence="2 3">
    <name type="scientific">Pleurodeles waltl</name>
    <name type="common">Iberian ribbed newt</name>
    <dbReference type="NCBI Taxonomy" id="8319"/>
    <lineage>
        <taxon>Eukaryota</taxon>
        <taxon>Metazoa</taxon>
        <taxon>Chordata</taxon>
        <taxon>Craniata</taxon>
        <taxon>Vertebrata</taxon>
        <taxon>Euteleostomi</taxon>
        <taxon>Amphibia</taxon>
        <taxon>Batrachia</taxon>
        <taxon>Caudata</taxon>
        <taxon>Salamandroidea</taxon>
        <taxon>Salamandridae</taxon>
        <taxon>Pleurodelinae</taxon>
        <taxon>Pleurodeles</taxon>
    </lineage>
</organism>
<evidence type="ECO:0000313" key="2">
    <source>
        <dbReference type="EMBL" id="KAJ1115007.1"/>
    </source>
</evidence>